<accession>A0A1D3TX80</accession>
<evidence type="ECO:0000313" key="1">
    <source>
        <dbReference type="EMBL" id="SCP98922.1"/>
    </source>
</evidence>
<name>A0A1D3TX80_9FIRM</name>
<dbReference type="InterPro" id="IPR035895">
    <property type="entry name" value="HPr-like_sf"/>
</dbReference>
<dbReference type="Proteomes" id="UP000199315">
    <property type="component" value="Unassembled WGS sequence"/>
</dbReference>
<evidence type="ECO:0008006" key="3">
    <source>
        <dbReference type="Google" id="ProtNLM"/>
    </source>
</evidence>
<gene>
    <name evidence="1" type="ORF">SAMN05421730_10295</name>
</gene>
<dbReference type="AlphaFoldDB" id="A0A1D3TX80"/>
<dbReference type="SUPFAM" id="SSF55594">
    <property type="entry name" value="HPr-like"/>
    <property type="match status" value="1"/>
</dbReference>
<reference evidence="1 2" key="1">
    <citation type="submission" date="2016-09" db="EMBL/GenBank/DDBJ databases">
        <authorList>
            <person name="Capua I."/>
            <person name="De Benedictis P."/>
            <person name="Joannis T."/>
            <person name="Lombin L.H."/>
            <person name="Cattoli G."/>
        </authorList>
    </citation>
    <scope>NUCLEOTIDE SEQUENCE [LARGE SCALE GENOMIC DNA]</scope>
    <source>
        <strain evidence="1 2">GluBS11</strain>
    </source>
</reference>
<evidence type="ECO:0000313" key="2">
    <source>
        <dbReference type="Proteomes" id="UP000199315"/>
    </source>
</evidence>
<sequence>MYKIPVYLSDMKEVIRFVDKINTFEYNCDLCCGSYVVDAKSLLGVATLKGSSNVELIIHADKIDVLMKNIELNYC</sequence>
<organism evidence="1 2">
    <name type="scientific">Anaerobium acetethylicum</name>
    <dbReference type="NCBI Taxonomy" id="1619234"/>
    <lineage>
        <taxon>Bacteria</taxon>
        <taxon>Bacillati</taxon>
        <taxon>Bacillota</taxon>
        <taxon>Clostridia</taxon>
        <taxon>Lachnospirales</taxon>
        <taxon>Lachnospiraceae</taxon>
        <taxon>Anaerobium</taxon>
    </lineage>
</organism>
<dbReference type="OrthoDB" id="2051287at2"/>
<dbReference type="STRING" id="1619234.SAMN05421730_10295"/>
<dbReference type="EMBL" id="FMKA01000029">
    <property type="protein sequence ID" value="SCP98922.1"/>
    <property type="molecule type" value="Genomic_DNA"/>
</dbReference>
<protein>
    <recommendedName>
        <fullName evidence="3">PTS HPr component phosphorylation site</fullName>
    </recommendedName>
</protein>
<proteinExistence type="predicted"/>
<keyword evidence="2" id="KW-1185">Reference proteome</keyword>